<dbReference type="PANTHER" id="PTHR34986">
    <property type="entry name" value="EVOLVED BETA-GALACTOSIDASE SUBUNIT BETA"/>
    <property type="match status" value="1"/>
</dbReference>
<protein>
    <recommendedName>
        <fullName evidence="2">Toxin-antitoxin biofilm protein TabA</fullName>
    </recommendedName>
</protein>
<dbReference type="InterPro" id="IPR004375">
    <property type="entry name" value="NanQ/TabA/YiaL"/>
</dbReference>
<organism evidence="1">
    <name type="scientific">bioreactor metagenome</name>
    <dbReference type="NCBI Taxonomy" id="1076179"/>
    <lineage>
        <taxon>unclassified sequences</taxon>
        <taxon>metagenomes</taxon>
        <taxon>ecological metagenomes</taxon>
    </lineage>
</organism>
<dbReference type="AlphaFoldDB" id="A0A645A2L6"/>
<sequence>MLLDEYKDKDKSMIFDSLDKLPFYLQHLPSLQTVMDVLGKVDLLESSPGFHNTDNPLVRYNIIDYTSVDIRNPLEIHRREADVQIVLIGEELAITAPRSESVNAGPYDEQKDAAFFDCDATMQMTLRPGLFALFFPGEPHRGNIVLKQPTVCRKVVFKLTLATD</sequence>
<gene>
    <name evidence="1" type="primary">yhcH_3</name>
    <name evidence="1" type="ORF">SDC9_94026</name>
</gene>
<evidence type="ECO:0000313" key="1">
    <source>
        <dbReference type="EMBL" id="MPM47317.1"/>
    </source>
</evidence>
<dbReference type="Gene3D" id="2.60.120.370">
    <property type="entry name" value="YhcH/YjgK/YiaL"/>
    <property type="match status" value="1"/>
</dbReference>
<dbReference type="Pfam" id="PF04074">
    <property type="entry name" value="DUF386"/>
    <property type="match status" value="1"/>
</dbReference>
<dbReference type="GO" id="GO:0005829">
    <property type="term" value="C:cytosol"/>
    <property type="evidence" value="ECO:0007669"/>
    <property type="project" value="TreeGrafter"/>
</dbReference>
<dbReference type="EMBL" id="VSSQ01011633">
    <property type="protein sequence ID" value="MPM47317.1"/>
    <property type="molecule type" value="Genomic_DNA"/>
</dbReference>
<name>A0A645A2L6_9ZZZZ</name>
<evidence type="ECO:0008006" key="2">
    <source>
        <dbReference type="Google" id="ProtNLM"/>
    </source>
</evidence>
<dbReference type="PANTHER" id="PTHR34986:SF1">
    <property type="entry name" value="PROTEIN YIAL"/>
    <property type="match status" value="1"/>
</dbReference>
<dbReference type="InterPro" id="IPR037012">
    <property type="entry name" value="NanQ/TabA/YiaL_sf"/>
</dbReference>
<dbReference type="NCBIfam" id="TIGR00022">
    <property type="entry name" value="YhcH/YjgK/YiaL family protein"/>
    <property type="match status" value="1"/>
</dbReference>
<accession>A0A645A2L6</accession>
<comment type="caution">
    <text evidence="1">The sequence shown here is derived from an EMBL/GenBank/DDBJ whole genome shotgun (WGS) entry which is preliminary data.</text>
</comment>
<reference evidence="1" key="1">
    <citation type="submission" date="2019-08" db="EMBL/GenBank/DDBJ databases">
        <authorList>
            <person name="Kucharzyk K."/>
            <person name="Murdoch R.W."/>
            <person name="Higgins S."/>
            <person name="Loffler F."/>
        </authorList>
    </citation>
    <scope>NUCLEOTIDE SEQUENCE</scope>
</reference>
<dbReference type="SUPFAM" id="SSF51197">
    <property type="entry name" value="Clavaminate synthase-like"/>
    <property type="match status" value="1"/>
</dbReference>
<proteinExistence type="predicted"/>